<proteinExistence type="predicted"/>
<dbReference type="Gene3D" id="1.10.10.10">
    <property type="entry name" value="Winged helix-like DNA-binding domain superfamily/Winged helix DNA-binding domain"/>
    <property type="match status" value="1"/>
</dbReference>
<dbReference type="RefSeq" id="WP_105861846.1">
    <property type="nucleotide sequence ID" value="NZ_PUEJ01000003.1"/>
</dbReference>
<dbReference type="InterPro" id="IPR011991">
    <property type="entry name" value="ArsR-like_HTH"/>
</dbReference>
<keyword evidence="3" id="KW-1185">Reference proteome</keyword>
<dbReference type="InterPro" id="IPR001845">
    <property type="entry name" value="HTH_ArsR_DNA-bd_dom"/>
</dbReference>
<dbReference type="GO" id="GO:0003700">
    <property type="term" value="F:DNA-binding transcription factor activity"/>
    <property type="evidence" value="ECO:0007669"/>
    <property type="project" value="InterPro"/>
</dbReference>
<dbReference type="InterPro" id="IPR036390">
    <property type="entry name" value="WH_DNA-bd_sf"/>
</dbReference>
<dbReference type="CDD" id="cd00090">
    <property type="entry name" value="HTH_ARSR"/>
    <property type="match status" value="1"/>
</dbReference>
<feature type="domain" description="HTH arsR-type" evidence="1">
    <location>
        <begin position="7"/>
        <end position="103"/>
    </location>
</feature>
<dbReference type="SUPFAM" id="SSF46785">
    <property type="entry name" value="Winged helix' DNA-binding domain"/>
    <property type="match status" value="1"/>
</dbReference>
<evidence type="ECO:0000313" key="2">
    <source>
        <dbReference type="EMBL" id="PRH88180.1"/>
    </source>
</evidence>
<dbReference type="AlphaFoldDB" id="A0A2S9QFW0"/>
<comment type="caution">
    <text evidence="2">The sequence shown here is derived from an EMBL/GenBank/DDBJ whole genome shotgun (WGS) entry which is preliminary data.</text>
</comment>
<name>A0A2S9QFW0_9HYPH</name>
<dbReference type="OrthoDB" id="7192471at2"/>
<dbReference type="PRINTS" id="PR00778">
    <property type="entry name" value="HTHARSR"/>
</dbReference>
<dbReference type="EMBL" id="PUEJ01000003">
    <property type="protein sequence ID" value="PRH88180.1"/>
    <property type="molecule type" value="Genomic_DNA"/>
</dbReference>
<gene>
    <name evidence="2" type="ORF">C5L14_09890</name>
</gene>
<evidence type="ECO:0000259" key="1">
    <source>
        <dbReference type="PROSITE" id="PS50987"/>
    </source>
</evidence>
<reference evidence="2 3" key="1">
    <citation type="submission" date="2018-02" db="EMBL/GenBank/DDBJ databases">
        <title>Whole genome sequencing of endophytic bacterium.</title>
        <authorList>
            <person name="Eedara R."/>
            <person name="Podile A.R."/>
        </authorList>
    </citation>
    <scope>NUCLEOTIDE SEQUENCE [LARGE SCALE GENOMIC DNA]</scope>
    <source>
        <strain evidence="2 3">RP1T</strain>
    </source>
</reference>
<protein>
    <submittedName>
        <fullName evidence="2">ArsR family transcriptional regulator</fullName>
    </submittedName>
</protein>
<sequence>MADREGHPEPEEMQLGKLLAALADPLRRRVIAELAQAPDGTARHCASFGFEVSKATLTHHFRVLREAGLIWHFDRGNSRAASLRRQDVEARFPGLLGLIAADIEDVPRRA</sequence>
<dbReference type="SMART" id="SM00418">
    <property type="entry name" value="HTH_ARSR"/>
    <property type="match status" value="1"/>
</dbReference>
<dbReference type="Pfam" id="PF12840">
    <property type="entry name" value="HTH_20"/>
    <property type="match status" value="1"/>
</dbReference>
<organism evidence="2 3">
    <name type="scientific">Labrys okinawensis</name>
    <dbReference type="NCBI Taxonomy" id="346911"/>
    <lineage>
        <taxon>Bacteria</taxon>
        <taxon>Pseudomonadati</taxon>
        <taxon>Pseudomonadota</taxon>
        <taxon>Alphaproteobacteria</taxon>
        <taxon>Hyphomicrobiales</taxon>
        <taxon>Xanthobacteraceae</taxon>
        <taxon>Labrys</taxon>
    </lineage>
</organism>
<evidence type="ECO:0000313" key="3">
    <source>
        <dbReference type="Proteomes" id="UP000237682"/>
    </source>
</evidence>
<dbReference type="InterPro" id="IPR036388">
    <property type="entry name" value="WH-like_DNA-bd_sf"/>
</dbReference>
<accession>A0A2S9QFW0</accession>
<dbReference type="Proteomes" id="UP000237682">
    <property type="component" value="Unassembled WGS sequence"/>
</dbReference>
<dbReference type="PROSITE" id="PS50987">
    <property type="entry name" value="HTH_ARSR_2"/>
    <property type="match status" value="1"/>
</dbReference>